<evidence type="ECO:0000313" key="2">
    <source>
        <dbReference type="Proteomes" id="UP000734854"/>
    </source>
</evidence>
<proteinExistence type="predicted"/>
<name>A0A8J5F234_ZINOF</name>
<protein>
    <recommendedName>
        <fullName evidence="3">Transposase</fullName>
    </recommendedName>
</protein>
<reference evidence="1 2" key="1">
    <citation type="submission" date="2020-08" db="EMBL/GenBank/DDBJ databases">
        <title>Plant Genome Project.</title>
        <authorList>
            <person name="Zhang R.-G."/>
        </authorList>
    </citation>
    <scope>NUCLEOTIDE SEQUENCE [LARGE SCALE GENOMIC DNA]</scope>
    <source>
        <tissue evidence="1">Rhizome</tissue>
    </source>
</reference>
<gene>
    <name evidence="1" type="ORF">ZIOFF_063129</name>
</gene>
<comment type="caution">
    <text evidence="1">The sequence shown here is derived from an EMBL/GenBank/DDBJ whole genome shotgun (WGS) entry which is preliminary data.</text>
</comment>
<organism evidence="1 2">
    <name type="scientific">Zingiber officinale</name>
    <name type="common">Ginger</name>
    <name type="synonym">Amomum zingiber</name>
    <dbReference type="NCBI Taxonomy" id="94328"/>
    <lineage>
        <taxon>Eukaryota</taxon>
        <taxon>Viridiplantae</taxon>
        <taxon>Streptophyta</taxon>
        <taxon>Embryophyta</taxon>
        <taxon>Tracheophyta</taxon>
        <taxon>Spermatophyta</taxon>
        <taxon>Magnoliopsida</taxon>
        <taxon>Liliopsida</taxon>
        <taxon>Zingiberales</taxon>
        <taxon>Zingiberaceae</taxon>
        <taxon>Zingiber</taxon>
    </lineage>
</organism>
<dbReference type="Proteomes" id="UP000734854">
    <property type="component" value="Unassembled WGS sequence"/>
</dbReference>
<accession>A0A8J5F234</accession>
<dbReference type="PANTHER" id="PTHR31973:SF187">
    <property type="entry name" value="MUTATOR TRANSPOSASE MUDRA PROTEIN"/>
    <property type="match status" value="1"/>
</dbReference>
<sequence>MGVLRVELQKYGLQLNKQHVHRARKKSIELVNGAIVPSVKRFICGLDALRKGFLEGCKPSIGFDGCHLKGPYGDVLLSAIGLDGNNRLFPIAFTIVESESKSIFPPIILGKLFWTAARAYTERDFKDGIGKLFPNL</sequence>
<dbReference type="AlphaFoldDB" id="A0A8J5F234"/>
<dbReference type="EMBL" id="JACMSC010000017">
    <property type="protein sequence ID" value="KAG6479661.1"/>
    <property type="molecule type" value="Genomic_DNA"/>
</dbReference>
<dbReference type="PANTHER" id="PTHR31973">
    <property type="entry name" value="POLYPROTEIN, PUTATIVE-RELATED"/>
    <property type="match status" value="1"/>
</dbReference>
<keyword evidence="2" id="KW-1185">Reference proteome</keyword>
<evidence type="ECO:0008006" key="3">
    <source>
        <dbReference type="Google" id="ProtNLM"/>
    </source>
</evidence>
<evidence type="ECO:0000313" key="1">
    <source>
        <dbReference type="EMBL" id="KAG6479661.1"/>
    </source>
</evidence>